<dbReference type="VEuPathDB" id="FungiDB:LEMA_P012730.1"/>
<dbReference type="UniPathway" id="UPA00626">
    <property type="reaction ID" value="UER00678"/>
</dbReference>
<dbReference type="EMBL" id="FP929138">
    <property type="protein sequence ID" value="CBY00143.1"/>
    <property type="molecule type" value="Genomic_DNA"/>
</dbReference>
<evidence type="ECO:0000256" key="8">
    <source>
        <dbReference type="ARBA" id="ARBA00023239"/>
    </source>
</evidence>
<dbReference type="PANTHER" id="PTHR35524:SF1">
    <property type="entry name" value="ALPHA-ACETOLACTATE DECARBOXYLASE"/>
    <property type="match status" value="1"/>
</dbReference>
<dbReference type="GO" id="GO:0045151">
    <property type="term" value="P:acetoin biosynthetic process"/>
    <property type="evidence" value="ECO:0007669"/>
    <property type="project" value="UniProtKB-KW"/>
</dbReference>
<evidence type="ECO:0000256" key="3">
    <source>
        <dbReference type="ARBA" id="ARBA00007106"/>
    </source>
</evidence>
<dbReference type="AlphaFoldDB" id="E5AC32"/>
<dbReference type="Pfam" id="PF03306">
    <property type="entry name" value="AAL_decarboxy"/>
    <property type="match status" value="2"/>
</dbReference>
<evidence type="ECO:0000256" key="2">
    <source>
        <dbReference type="ARBA" id="ARBA00005170"/>
    </source>
</evidence>
<comment type="pathway">
    <text evidence="2">Polyol metabolism; (R,R)-butane-2,3-diol biosynthesis; (R,R)-butane-2,3-diol from pyruvate: step 2/3.</text>
</comment>
<dbReference type="EC" id="4.1.1.5" evidence="4"/>
<dbReference type="Proteomes" id="UP000002668">
    <property type="component" value="Genome"/>
</dbReference>
<dbReference type="InParanoid" id="E5AC32"/>
<dbReference type="HOGENOM" id="CLU_072561_1_0_1"/>
<evidence type="ECO:0000313" key="9">
    <source>
        <dbReference type="EMBL" id="CBY00143.1"/>
    </source>
</evidence>
<comment type="catalytic activity">
    <reaction evidence="1">
        <text>(2S)-2-acetolactate + H(+) = (R)-acetoin + CO2</text>
        <dbReference type="Rhea" id="RHEA:21580"/>
        <dbReference type="ChEBI" id="CHEBI:15378"/>
        <dbReference type="ChEBI" id="CHEBI:15686"/>
        <dbReference type="ChEBI" id="CHEBI:16526"/>
        <dbReference type="ChEBI" id="CHEBI:58476"/>
        <dbReference type="EC" id="4.1.1.5"/>
    </reaction>
</comment>
<sequence length="209" mass="22675">MSSSIPNDVYQFSTISAIHAGFNTGQPCTSDLTTHGTHGIGIYEDGTLLLLKDSRAFSITKTGLAKSAQPDARLPWAMVTVYEPSFKVTVFSLTIDTFDALVSGDDLGPVKGVNTLMPFLIAGHFSSLEFRDGPRRNAIDGTLFGFVVPMWMKGICGPRIHAYFLDAGEEVGGRVEDFRMEGGGVLGFAKCGRFHLGFPQGEEWEALKM</sequence>
<evidence type="ECO:0000256" key="6">
    <source>
        <dbReference type="ARBA" id="ARBA00022793"/>
    </source>
</evidence>
<dbReference type="OrthoDB" id="509395at2759"/>
<dbReference type="RefSeq" id="XP_003843622.1">
    <property type="nucleotide sequence ID" value="XM_003843574.1"/>
</dbReference>
<evidence type="ECO:0000313" key="10">
    <source>
        <dbReference type="Proteomes" id="UP000002668"/>
    </source>
</evidence>
<dbReference type="STRING" id="985895.E5AC32"/>
<organism evidence="10">
    <name type="scientific">Leptosphaeria maculans (strain JN3 / isolate v23.1.3 / race Av1-4-5-6-7-8)</name>
    <name type="common">Blackleg fungus</name>
    <name type="synonym">Phoma lingam</name>
    <dbReference type="NCBI Taxonomy" id="985895"/>
    <lineage>
        <taxon>Eukaryota</taxon>
        <taxon>Fungi</taxon>
        <taxon>Dikarya</taxon>
        <taxon>Ascomycota</taxon>
        <taxon>Pezizomycotina</taxon>
        <taxon>Dothideomycetes</taxon>
        <taxon>Pleosporomycetidae</taxon>
        <taxon>Pleosporales</taxon>
        <taxon>Pleosporineae</taxon>
        <taxon>Leptosphaeriaceae</taxon>
        <taxon>Plenodomus</taxon>
        <taxon>Plenodomus lingam/Leptosphaeria maculans species complex</taxon>
    </lineage>
</organism>
<evidence type="ECO:0000256" key="4">
    <source>
        <dbReference type="ARBA" id="ARBA00013204"/>
    </source>
</evidence>
<name>E5AC32_LEPMJ</name>
<dbReference type="SUPFAM" id="SSF117856">
    <property type="entry name" value="AF0104/ALDC/Ptd012-like"/>
    <property type="match status" value="1"/>
</dbReference>
<keyword evidence="8" id="KW-0456">Lyase</keyword>
<evidence type="ECO:0000256" key="7">
    <source>
        <dbReference type="ARBA" id="ARBA00023061"/>
    </source>
</evidence>
<proteinExistence type="inferred from homology"/>
<keyword evidence="6" id="KW-0210">Decarboxylase</keyword>
<keyword evidence="7" id="KW-0005">Acetoin biosynthesis</keyword>
<dbReference type="GeneID" id="13292358"/>
<comment type="similarity">
    <text evidence="3">Belongs to the alpha-acetolactate decarboxylase family.</text>
</comment>
<keyword evidence="10" id="KW-1185">Reference proteome</keyword>
<evidence type="ECO:0000256" key="1">
    <source>
        <dbReference type="ARBA" id="ARBA00001784"/>
    </source>
</evidence>
<dbReference type="GO" id="GO:0047605">
    <property type="term" value="F:acetolactate decarboxylase activity"/>
    <property type="evidence" value="ECO:0007669"/>
    <property type="project" value="UniProtKB-EC"/>
</dbReference>
<accession>E5AC32</accession>
<dbReference type="OMA" id="FIVPEWM"/>
<dbReference type="InterPro" id="IPR005128">
    <property type="entry name" value="Acetolactate_a_deCO2ase"/>
</dbReference>
<gene>
    <name evidence="9" type="ORF">LEMA_P012730.1</name>
</gene>
<dbReference type="PANTHER" id="PTHR35524">
    <property type="entry name" value="ALPHA-ACETOLACTATE DECARBOXYLASE"/>
    <property type="match status" value="1"/>
</dbReference>
<reference evidence="10" key="1">
    <citation type="journal article" date="2011" name="Nat. Commun.">
        <title>Effector diversification within compartments of the Leptosphaeria maculans genome affected by Repeat-Induced Point mutations.</title>
        <authorList>
            <person name="Rouxel T."/>
            <person name="Grandaubert J."/>
            <person name="Hane J.K."/>
            <person name="Hoede C."/>
            <person name="van de Wouw A.P."/>
            <person name="Couloux A."/>
            <person name="Dominguez V."/>
            <person name="Anthouard V."/>
            <person name="Bally P."/>
            <person name="Bourras S."/>
            <person name="Cozijnsen A.J."/>
            <person name="Ciuffetti L.M."/>
            <person name="Degrave A."/>
            <person name="Dilmaghani A."/>
            <person name="Duret L."/>
            <person name="Fudal I."/>
            <person name="Goodwin S.B."/>
            <person name="Gout L."/>
            <person name="Glaser N."/>
            <person name="Linglin J."/>
            <person name="Kema G.H.J."/>
            <person name="Lapalu N."/>
            <person name="Lawrence C.B."/>
            <person name="May K."/>
            <person name="Meyer M."/>
            <person name="Ollivier B."/>
            <person name="Poulain J."/>
            <person name="Schoch C.L."/>
            <person name="Simon A."/>
            <person name="Spatafora J.W."/>
            <person name="Stachowiak A."/>
            <person name="Turgeon B.G."/>
            <person name="Tyler B.M."/>
            <person name="Vincent D."/>
            <person name="Weissenbach J."/>
            <person name="Amselem J."/>
            <person name="Quesneville H."/>
            <person name="Oliver R.P."/>
            <person name="Wincker P."/>
            <person name="Balesdent M.-H."/>
            <person name="Howlett B.J."/>
        </authorList>
    </citation>
    <scope>NUCLEOTIDE SEQUENCE [LARGE SCALE GENOMIC DNA]</scope>
    <source>
        <strain evidence="10">JN3 / isolate v23.1.3 / race Av1-4-5-6-7-8</strain>
    </source>
</reference>
<evidence type="ECO:0000256" key="5">
    <source>
        <dbReference type="ARBA" id="ARBA00020164"/>
    </source>
</evidence>
<dbReference type="eggNOG" id="ENOG502TBTF">
    <property type="taxonomic scope" value="Eukaryota"/>
</dbReference>
<protein>
    <recommendedName>
        <fullName evidence="5">Alpha-acetolactate decarboxylase</fullName>
        <ecNumber evidence="4">4.1.1.5</ecNumber>
    </recommendedName>
</protein>
<dbReference type="Gene3D" id="3.30.1330.80">
    <property type="entry name" value="Hypothetical protein, similar to alpha- acetolactate decarboxylase, domain 2"/>
    <property type="match status" value="2"/>
</dbReference>